<dbReference type="InterPro" id="IPR002110">
    <property type="entry name" value="Ankyrin_rpt"/>
</dbReference>
<reference evidence="5 7" key="2">
    <citation type="submission" date="2023-09" db="EMBL/GenBank/DDBJ databases">
        <title>Complete-Gapless Cercospora beticola genome.</title>
        <authorList>
            <person name="Wyatt N.A."/>
            <person name="Spanner R.E."/>
            <person name="Bolton M.D."/>
        </authorList>
    </citation>
    <scope>NUCLEOTIDE SEQUENCE [LARGE SCALE GENOMIC DNA]</scope>
    <source>
        <strain evidence="5">Cb09-40</strain>
    </source>
</reference>
<evidence type="ECO:0000256" key="2">
    <source>
        <dbReference type="ARBA" id="ARBA00023043"/>
    </source>
</evidence>
<proteinExistence type="predicted"/>
<dbReference type="Pfam" id="PF12796">
    <property type="entry name" value="Ank_2"/>
    <property type="match status" value="2"/>
</dbReference>
<evidence type="ECO:0000256" key="1">
    <source>
        <dbReference type="ARBA" id="ARBA00022737"/>
    </source>
</evidence>
<protein>
    <submittedName>
        <fullName evidence="4">Ankyrin-1</fullName>
    </submittedName>
</protein>
<dbReference type="SMART" id="SM00248">
    <property type="entry name" value="ANK"/>
    <property type="match status" value="7"/>
</dbReference>
<dbReference type="AlphaFoldDB" id="A0A2G5HTZ6"/>
<dbReference type="InterPro" id="IPR051637">
    <property type="entry name" value="Ank_repeat_dom-contain_49"/>
</dbReference>
<sequence length="756" mass="84322">MLGGLLRNTQNVALEMQLVLEYQLRTGEGRTKDGRTKVNRRDWMKYGPEVERTKQKIRDARDNLHTGLTAVNVIQGEMTRQLVVQIQGIHISQRAHFPTALSPSQQQTLANHDASDQFSQMVHYSRPGTTNQTPLPTHTTQLARQTRTASTSAIPIPENQDQSSILVPSNDLDLNFPYAQSSPLDTMTITATIARRRCHVSCDCACHVRTAGCTPGWLKGVIGQLMFNYTQAIYTRPCTKDSCLRASHKSSFSYHFPSWLAWKTLEFQHYSSGLASYGSTWSLRVNVDITHRDLGSQFLAAIGNTNTEAIRESITSGLIHSRMLFRGVPLLLYAYDFISREGYTYSHQRTYVPPDPLCNLLRRAGFAVTLDGHAEPRIYGEFVVQHLKGLGVGADDLADYLQFTAIHCATVLPEGGDASASDIIDNNVRDIDTPDAMGRTPLHWACATGSLDFVQALLEVNALPNSRDWAGMRPLHHACEGLAEVDSRTRVAVSETLLAYGADVNAVDEDGQTPLHQARDAETSQHLLDHDACVDALDKFGHTPLFYARDAAQVDVLIKHGAHLDHITNNGDAAIHLCSLLGRGGAVAALARHGANLYATTNRGKTPFHCAILVNSDQTLLALREANERDPRRDYPIYNNLGENYLHIAAYHADARTMAELLLFDLTGHHPDARESYGLTAEDVFRMYDGETCWERPGFSARNERRKVWEALVKKAREQNKDWRIEELDGDDDHFYDDAIEETYPMPGSFDTAWSK</sequence>
<dbReference type="EMBL" id="CP134191">
    <property type="protein sequence ID" value="WPB07583.1"/>
    <property type="molecule type" value="Genomic_DNA"/>
</dbReference>
<dbReference type="Proteomes" id="UP000230605">
    <property type="component" value="Chromosome 8"/>
</dbReference>
<name>A0A2G5HTZ6_CERBT</name>
<dbReference type="PROSITE" id="PS50297">
    <property type="entry name" value="ANK_REP_REGION"/>
    <property type="match status" value="1"/>
</dbReference>
<dbReference type="Proteomes" id="UP001302367">
    <property type="component" value="Chromosome 8"/>
</dbReference>
<keyword evidence="2 3" id="KW-0040">ANK repeat</keyword>
<keyword evidence="7" id="KW-1185">Reference proteome</keyword>
<feature type="repeat" description="ANK" evidence="3">
    <location>
        <begin position="437"/>
        <end position="469"/>
    </location>
</feature>
<feature type="repeat" description="ANK" evidence="3">
    <location>
        <begin position="470"/>
        <end position="509"/>
    </location>
</feature>
<evidence type="ECO:0000313" key="7">
    <source>
        <dbReference type="Proteomes" id="UP001302367"/>
    </source>
</evidence>
<evidence type="ECO:0000313" key="4">
    <source>
        <dbReference type="EMBL" id="PIA96010.1"/>
    </source>
</evidence>
<dbReference type="PROSITE" id="PS50088">
    <property type="entry name" value="ANK_REPEAT"/>
    <property type="match status" value="2"/>
</dbReference>
<dbReference type="SUPFAM" id="SSF48403">
    <property type="entry name" value="Ankyrin repeat"/>
    <property type="match status" value="1"/>
</dbReference>
<dbReference type="PANTHER" id="PTHR24180">
    <property type="entry name" value="CYCLIN-DEPENDENT KINASE INHIBITOR 2C-RELATED"/>
    <property type="match status" value="1"/>
</dbReference>
<evidence type="ECO:0000313" key="5">
    <source>
        <dbReference type="EMBL" id="WPB07583.1"/>
    </source>
</evidence>
<dbReference type="PRINTS" id="PR01415">
    <property type="entry name" value="ANKYRIN"/>
</dbReference>
<reference evidence="4 6" key="1">
    <citation type="submission" date="2015-10" db="EMBL/GenBank/DDBJ databases">
        <title>The cercosporin biosynthetic gene cluster was horizontally transferred to several fungal lineages and shown to be expanded in Cercospora beticola based on microsynteny with recipient genomes.</title>
        <authorList>
            <person name="De Jonge R."/>
            <person name="Ebert M.K."/>
            <person name="Suttle J.C."/>
            <person name="Jurick Ii W.M."/>
            <person name="Secor G.A."/>
            <person name="Thomma B.P."/>
            <person name="Van De Peer Y."/>
            <person name="Bolton M.D."/>
        </authorList>
    </citation>
    <scope>NUCLEOTIDE SEQUENCE [LARGE SCALE GENOMIC DNA]</scope>
    <source>
        <strain evidence="4 6">09-40</strain>
    </source>
</reference>
<keyword evidence="1" id="KW-0677">Repeat</keyword>
<dbReference type="Gene3D" id="1.25.40.20">
    <property type="entry name" value="Ankyrin repeat-containing domain"/>
    <property type="match status" value="2"/>
</dbReference>
<evidence type="ECO:0000256" key="3">
    <source>
        <dbReference type="PROSITE-ProRule" id="PRU00023"/>
    </source>
</evidence>
<dbReference type="InterPro" id="IPR036770">
    <property type="entry name" value="Ankyrin_rpt-contain_sf"/>
</dbReference>
<dbReference type="OrthoDB" id="3643233at2759"/>
<accession>A0A2G5HTZ6</accession>
<dbReference type="EMBL" id="LKMD01000103">
    <property type="protein sequence ID" value="PIA96010.1"/>
    <property type="molecule type" value="Genomic_DNA"/>
</dbReference>
<evidence type="ECO:0000313" key="6">
    <source>
        <dbReference type="Proteomes" id="UP000230605"/>
    </source>
</evidence>
<dbReference type="PANTHER" id="PTHR24180:SF45">
    <property type="entry name" value="POLY [ADP-RIBOSE] POLYMERASE TANKYRASE"/>
    <property type="match status" value="1"/>
</dbReference>
<gene>
    <name evidence="4" type="ORF">CB0940_10851</name>
    <name evidence="5" type="ORF">RHO25_012244</name>
</gene>
<organism evidence="4 6">
    <name type="scientific">Cercospora beticola</name>
    <name type="common">Sugarbeet leaf spot fungus</name>
    <dbReference type="NCBI Taxonomy" id="122368"/>
    <lineage>
        <taxon>Eukaryota</taxon>
        <taxon>Fungi</taxon>
        <taxon>Dikarya</taxon>
        <taxon>Ascomycota</taxon>
        <taxon>Pezizomycotina</taxon>
        <taxon>Dothideomycetes</taxon>
        <taxon>Dothideomycetidae</taxon>
        <taxon>Mycosphaerellales</taxon>
        <taxon>Mycosphaerellaceae</taxon>
        <taxon>Cercospora</taxon>
    </lineage>
</organism>